<proteinExistence type="inferred from homology"/>
<dbReference type="PANTHER" id="PTHR42955">
    <property type="entry name" value="GLYCERALDEHYDE-3-PHOSPHATE DEHYDROGENASE"/>
    <property type="match status" value="1"/>
</dbReference>
<feature type="site" description="Activates thiol group during catalysis" evidence="5">
    <location>
        <position position="180"/>
    </location>
</feature>
<dbReference type="InterPro" id="IPR052978">
    <property type="entry name" value="GAP_dehydrogenase"/>
</dbReference>
<evidence type="ECO:0000256" key="3">
    <source>
        <dbReference type="PIRSR" id="PIRSR000149-1"/>
    </source>
</evidence>
<sequence>MPLTVAINGFGRMGRLFLRAIWDNPEFDIVHINEPSGDAECSAHLLEFDSVHGKFKHNKIAVKDNTILIEGTPIKHTQYSDMAKTNWGGVDLLIEASGCYRKTALFEPVFEQGVKKVLVACPVKDSDTLNIAYGVNHHLYNPKENHLVTAASCTTNCLAPVIKVLLDNFGIEKGAMTTIHDVTNTQRIIDSAHKDLRRARSCYDSLIPTTSGSTTAIMKIFPELEGKLNGLAVRVPVVNASIVDLVVKTSRAVDIETINDAFEIAANGELKGILGYETRPLVSIDYKDDKRSGIVDALSTQVTDGDMVKLIVWYDNEINYAERMKDIALMIAKNF</sequence>
<dbReference type="GO" id="GO:0051287">
    <property type="term" value="F:NAD binding"/>
    <property type="evidence" value="ECO:0007669"/>
    <property type="project" value="InterPro"/>
</dbReference>
<dbReference type="FunFam" id="3.30.360.10:FF:000002">
    <property type="entry name" value="Glyceraldehyde-3-phosphate dehydrogenase"/>
    <property type="match status" value="1"/>
</dbReference>
<dbReference type="InterPro" id="IPR054835">
    <property type="entry name" value="G3PDH_Arsen"/>
</dbReference>
<keyword evidence="4" id="KW-0547">Nucleotide-binding</keyword>
<dbReference type="Pfam" id="PF00044">
    <property type="entry name" value="Gp_dh_N"/>
    <property type="match status" value="1"/>
</dbReference>
<keyword evidence="2" id="KW-0560">Oxidoreductase</keyword>
<evidence type="ECO:0000259" key="7">
    <source>
        <dbReference type="SMART" id="SM00846"/>
    </source>
</evidence>
<dbReference type="CDD" id="cd05214">
    <property type="entry name" value="GAPDH_I_N"/>
    <property type="match status" value="1"/>
</dbReference>
<dbReference type="PROSITE" id="PS00071">
    <property type="entry name" value="GAPDH"/>
    <property type="match status" value="1"/>
</dbReference>
<dbReference type="RefSeq" id="WP_142942334.1">
    <property type="nucleotide sequence ID" value="NZ_VIKR01000003.1"/>
</dbReference>
<keyword evidence="9" id="KW-1185">Reference proteome</keyword>
<dbReference type="InterPro" id="IPR020828">
    <property type="entry name" value="GlycerAld_3-P_DH_NAD(P)-bd"/>
</dbReference>
<dbReference type="Proteomes" id="UP000317839">
    <property type="component" value="Unassembled WGS sequence"/>
</dbReference>
<dbReference type="InterPro" id="IPR036291">
    <property type="entry name" value="NAD(P)-bd_dom_sf"/>
</dbReference>
<dbReference type="SMART" id="SM00846">
    <property type="entry name" value="Gp_dh_N"/>
    <property type="match status" value="1"/>
</dbReference>
<dbReference type="SUPFAM" id="SSF55347">
    <property type="entry name" value="Glyceraldehyde-3-phosphate dehydrogenase-like, C-terminal domain"/>
    <property type="match status" value="1"/>
</dbReference>
<evidence type="ECO:0000313" key="9">
    <source>
        <dbReference type="Proteomes" id="UP000317839"/>
    </source>
</evidence>
<feature type="active site" description="Nucleophile" evidence="3">
    <location>
        <position position="153"/>
    </location>
</feature>
<dbReference type="CDD" id="cd18126">
    <property type="entry name" value="GAPDH_I_C"/>
    <property type="match status" value="1"/>
</dbReference>
<dbReference type="InterPro" id="IPR020831">
    <property type="entry name" value="GlycerAld/Erythrose_P_DH"/>
</dbReference>
<reference evidence="8 9" key="1">
    <citation type="submission" date="2019-06" db="EMBL/GenBank/DDBJ databases">
        <title>Draft genome of Aliikangiella marina GYP-15.</title>
        <authorList>
            <person name="Wang G."/>
        </authorList>
    </citation>
    <scope>NUCLEOTIDE SEQUENCE [LARGE SCALE GENOMIC DNA]</scope>
    <source>
        <strain evidence="8 9">GYP-15</strain>
    </source>
</reference>
<feature type="binding site" evidence="4">
    <location>
        <position position="316"/>
    </location>
    <ligand>
        <name>NAD(+)</name>
        <dbReference type="ChEBI" id="CHEBI:57540"/>
    </ligand>
</feature>
<evidence type="ECO:0000256" key="6">
    <source>
        <dbReference type="RuleBase" id="RU000397"/>
    </source>
</evidence>
<evidence type="ECO:0000256" key="5">
    <source>
        <dbReference type="PIRSR" id="PIRSR000149-4"/>
    </source>
</evidence>
<dbReference type="SUPFAM" id="SSF51735">
    <property type="entry name" value="NAD(P)-binding Rossmann-fold domains"/>
    <property type="match status" value="1"/>
</dbReference>
<dbReference type="GO" id="GO:0016620">
    <property type="term" value="F:oxidoreductase activity, acting on the aldehyde or oxo group of donors, NAD or NADP as acceptor"/>
    <property type="evidence" value="ECO:0007669"/>
    <property type="project" value="InterPro"/>
</dbReference>
<evidence type="ECO:0000256" key="2">
    <source>
        <dbReference type="ARBA" id="ARBA00023002"/>
    </source>
</evidence>
<dbReference type="EMBL" id="VIKR01000003">
    <property type="protein sequence ID" value="TQV73626.1"/>
    <property type="molecule type" value="Genomic_DNA"/>
</dbReference>
<dbReference type="Pfam" id="PF02800">
    <property type="entry name" value="Gp_dh_C"/>
    <property type="match status" value="1"/>
</dbReference>
<comment type="similarity">
    <text evidence="1 6">Belongs to the glyceraldehyde-3-phosphate dehydrogenase family.</text>
</comment>
<dbReference type="InterPro" id="IPR020829">
    <property type="entry name" value="GlycerAld_3-P_DH_cat"/>
</dbReference>
<evidence type="ECO:0000256" key="1">
    <source>
        <dbReference type="ARBA" id="ARBA00007406"/>
    </source>
</evidence>
<keyword evidence="4" id="KW-0520">NAD</keyword>
<dbReference type="PRINTS" id="PR00078">
    <property type="entry name" value="G3PDHDRGNASE"/>
</dbReference>
<dbReference type="InterPro" id="IPR020830">
    <property type="entry name" value="GlycerAld_3-P_DH_AS"/>
</dbReference>
<organism evidence="8 9">
    <name type="scientific">Aliikangiella marina</name>
    <dbReference type="NCBI Taxonomy" id="1712262"/>
    <lineage>
        <taxon>Bacteria</taxon>
        <taxon>Pseudomonadati</taxon>
        <taxon>Pseudomonadota</taxon>
        <taxon>Gammaproteobacteria</taxon>
        <taxon>Oceanospirillales</taxon>
        <taxon>Pleioneaceae</taxon>
        <taxon>Aliikangiella</taxon>
    </lineage>
</organism>
<name>A0A545T8T4_9GAMM</name>
<evidence type="ECO:0000256" key="4">
    <source>
        <dbReference type="PIRSR" id="PIRSR000149-3"/>
    </source>
</evidence>
<dbReference type="NCBIfam" id="NF033735">
    <property type="entry name" value="G3PDH_Arsen"/>
    <property type="match status" value="1"/>
</dbReference>
<accession>A0A545T8T4</accession>
<protein>
    <submittedName>
        <fullName evidence="8">ArsJ-associated glyceraldehyde-3-phosphate dehydrogenase</fullName>
    </submittedName>
</protein>
<dbReference type="PANTHER" id="PTHR42955:SF1">
    <property type="entry name" value="GLYCERALDEHYDE-3-PHOSPHATE DEHYDROGENASE"/>
    <property type="match status" value="1"/>
</dbReference>
<dbReference type="OrthoDB" id="9803304at2"/>
<dbReference type="Gene3D" id="3.40.50.720">
    <property type="entry name" value="NAD(P)-binding Rossmann-like Domain"/>
    <property type="match status" value="1"/>
</dbReference>
<gene>
    <name evidence="8" type="ORF">FLL45_12185</name>
</gene>
<feature type="domain" description="Glyceraldehyde 3-phosphate dehydrogenase NAD(P) binding" evidence="7">
    <location>
        <begin position="3"/>
        <end position="153"/>
    </location>
</feature>
<dbReference type="Gene3D" id="3.30.360.10">
    <property type="entry name" value="Dihydrodipicolinate Reductase, domain 2"/>
    <property type="match status" value="1"/>
</dbReference>
<dbReference type="PIRSF" id="PIRSF000149">
    <property type="entry name" value="GAP_DH"/>
    <property type="match status" value="1"/>
</dbReference>
<comment type="caution">
    <text evidence="8">The sequence shown here is derived from an EMBL/GenBank/DDBJ whole genome shotgun (WGS) entry which is preliminary data.</text>
</comment>
<evidence type="ECO:0000313" key="8">
    <source>
        <dbReference type="EMBL" id="TQV73626.1"/>
    </source>
</evidence>
<dbReference type="AlphaFoldDB" id="A0A545T8T4"/>